<sequence>MERLVRVRAWVEENRASFQPPVCNKLILFHDSLLLPCNLTHFANISATEDVRGAHTVGQTQTRFQTQTFRCTQAHTDESGGSGTVEPKQPCSFSQGSSGSYLAPIGPLPSSLLGDGLERLPHFVHCRHQEQLKVMFVGGPNTRKDYHIEEGEEVGLTASPWI</sequence>
<comment type="caution">
    <text evidence="5">The sequence shown here is derived from an EMBL/GenBank/DDBJ whole genome shotgun (WGS) entry which is preliminary data.</text>
</comment>
<dbReference type="Proteomes" id="UP001266305">
    <property type="component" value="Unassembled WGS sequence"/>
</dbReference>
<protein>
    <submittedName>
        <fullName evidence="5">Uncharacterized protein</fullName>
    </submittedName>
</protein>
<keyword evidence="4" id="KW-0408">Iron</keyword>
<dbReference type="InterPro" id="IPR010329">
    <property type="entry name" value="3hydroanth_dOase"/>
</dbReference>
<dbReference type="Gene3D" id="2.60.120.10">
    <property type="entry name" value="Jelly Rolls"/>
    <property type="match status" value="2"/>
</dbReference>
<keyword evidence="6" id="KW-1185">Reference proteome</keyword>
<dbReference type="EMBL" id="JASSZA010000015">
    <property type="protein sequence ID" value="KAK2092406.1"/>
    <property type="molecule type" value="Genomic_DNA"/>
</dbReference>
<evidence type="ECO:0000256" key="1">
    <source>
        <dbReference type="ARBA" id="ARBA00022723"/>
    </source>
</evidence>
<name>A0ABQ9U6F4_SAGOE</name>
<keyword evidence="2" id="KW-0223">Dioxygenase</keyword>
<evidence type="ECO:0000313" key="5">
    <source>
        <dbReference type="EMBL" id="KAK2092406.1"/>
    </source>
</evidence>
<evidence type="ECO:0000256" key="3">
    <source>
        <dbReference type="ARBA" id="ARBA00023002"/>
    </source>
</evidence>
<reference evidence="5 6" key="1">
    <citation type="submission" date="2023-05" db="EMBL/GenBank/DDBJ databases">
        <title>B98-5 Cell Line De Novo Hybrid Assembly: An Optical Mapping Approach.</title>
        <authorList>
            <person name="Kananen K."/>
            <person name="Auerbach J.A."/>
            <person name="Kautto E."/>
            <person name="Blachly J.S."/>
        </authorList>
    </citation>
    <scope>NUCLEOTIDE SEQUENCE [LARGE SCALE GENOMIC DNA]</scope>
    <source>
        <strain evidence="5">B95-8</strain>
        <tissue evidence="5">Cell line</tissue>
    </source>
</reference>
<keyword evidence="1" id="KW-0479">Metal-binding</keyword>
<evidence type="ECO:0000256" key="4">
    <source>
        <dbReference type="ARBA" id="ARBA00023004"/>
    </source>
</evidence>
<evidence type="ECO:0000313" key="6">
    <source>
        <dbReference type="Proteomes" id="UP001266305"/>
    </source>
</evidence>
<accession>A0ABQ9U6F4</accession>
<keyword evidence="3" id="KW-0560">Oxidoreductase</keyword>
<dbReference type="PANTHER" id="PTHR15497">
    <property type="entry name" value="3-HYDROXYANTHRANILATE 3,4-DIOXYGENASE"/>
    <property type="match status" value="1"/>
</dbReference>
<proteinExistence type="predicted"/>
<organism evidence="5 6">
    <name type="scientific">Saguinus oedipus</name>
    <name type="common">Cotton-top tamarin</name>
    <name type="synonym">Oedipomidas oedipus</name>
    <dbReference type="NCBI Taxonomy" id="9490"/>
    <lineage>
        <taxon>Eukaryota</taxon>
        <taxon>Metazoa</taxon>
        <taxon>Chordata</taxon>
        <taxon>Craniata</taxon>
        <taxon>Vertebrata</taxon>
        <taxon>Euteleostomi</taxon>
        <taxon>Mammalia</taxon>
        <taxon>Eutheria</taxon>
        <taxon>Euarchontoglires</taxon>
        <taxon>Primates</taxon>
        <taxon>Haplorrhini</taxon>
        <taxon>Platyrrhini</taxon>
        <taxon>Cebidae</taxon>
        <taxon>Callitrichinae</taxon>
        <taxon>Saguinus</taxon>
    </lineage>
</organism>
<dbReference type="InterPro" id="IPR014710">
    <property type="entry name" value="RmlC-like_jellyroll"/>
</dbReference>
<dbReference type="PANTHER" id="PTHR15497:SF1">
    <property type="entry name" value="3-HYDROXYANTHRANILATE 3,4-DIOXYGENASE"/>
    <property type="match status" value="1"/>
</dbReference>
<dbReference type="Pfam" id="PF06052">
    <property type="entry name" value="3-HAO"/>
    <property type="match status" value="1"/>
</dbReference>
<gene>
    <name evidence="5" type="ORF">P7K49_028934</name>
</gene>
<evidence type="ECO:0000256" key="2">
    <source>
        <dbReference type="ARBA" id="ARBA00022964"/>
    </source>
</evidence>